<dbReference type="InterPro" id="IPR036460">
    <property type="entry name" value="Cu_amine_oxidase_C_sf"/>
</dbReference>
<evidence type="ECO:0000256" key="4">
    <source>
        <dbReference type="ARBA" id="ARBA00022723"/>
    </source>
</evidence>
<organism evidence="15 16">
    <name type="scientific">Cinchona calisaya</name>
    <dbReference type="NCBI Taxonomy" id="153742"/>
    <lineage>
        <taxon>Eukaryota</taxon>
        <taxon>Viridiplantae</taxon>
        <taxon>Streptophyta</taxon>
        <taxon>Embryophyta</taxon>
        <taxon>Tracheophyta</taxon>
        <taxon>Spermatophyta</taxon>
        <taxon>Magnoliopsida</taxon>
        <taxon>eudicotyledons</taxon>
        <taxon>Gunneridae</taxon>
        <taxon>Pentapetalae</taxon>
        <taxon>asterids</taxon>
        <taxon>lamiids</taxon>
        <taxon>Gentianales</taxon>
        <taxon>Rubiaceae</taxon>
        <taxon>Cinchonoideae</taxon>
        <taxon>Cinchoneae</taxon>
        <taxon>Cinchona</taxon>
    </lineage>
</organism>
<dbReference type="InterPro" id="IPR015798">
    <property type="entry name" value="Cu_amine_oxidase_C"/>
</dbReference>
<comment type="caution">
    <text evidence="15">The sequence shown here is derived from an EMBL/GenBank/DDBJ whole genome shotgun (WGS) entry which is preliminary data.</text>
</comment>
<dbReference type="InterPro" id="IPR015800">
    <property type="entry name" value="Cu_amine_oxidase_N2"/>
</dbReference>
<name>A0ABD2YET7_9GENT</name>
<feature type="domain" description="Copper amine oxidase N3-terminal" evidence="14">
    <location>
        <begin position="139"/>
        <end position="235"/>
    </location>
</feature>
<dbReference type="PANTHER" id="PTHR10638:SF71">
    <property type="entry name" value="AMINE OXIDASE"/>
    <property type="match status" value="1"/>
</dbReference>
<dbReference type="SUPFAM" id="SSF54416">
    <property type="entry name" value="Amine oxidase N-terminal region"/>
    <property type="match status" value="2"/>
</dbReference>
<evidence type="ECO:0000313" key="15">
    <source>
        <dbReference type="EMBL" id="KAL3505911.1"/>
    </source>
</evidence>
<proteinExistence type="inferred from homology"/>
<dbReference type="FunFam" id="3.10.450.40:FF:000012">
    <property type="entry name" value="Amine oxidase"/>
    <property type="match status" value="1"/>
</dbReference>
<keyword evidence="4 11" id="KW-0479">Metal-binding</keyword>
<dbReference type="Proteomes" id="UP001630127">
    <property type="component" value="Unassembled WGS sequence"/>
</dbReference>
<reference evidence="15 16" key="1">
    <citation type="submission" date="2024-11" db="EMBL/GenBank/DDBJ databases">
        <title>A near-complete genome assembly of Cinchona calisaya.</title>
        <authorList>
            <person name="Lian D.C."/>
            <person name="Zhao X.W."/>
            <person name="Wei L."/>
        </authorList>
    </citation>
    <scope>NUCLEOTIDE SEQUENCE [LARGE SCALE GENOMIC DNA]</scope>
    <source>
        <tissue evidence="15">Nenye</tissue>
    </source>
</reference>
<keyword evidence="8" id="KW-1015">Disulfide bond</keyword>
<dbReference type="InterPro" id="IPR049948">
    <property type="entry name" value="Cu_Am_ox_TPQ-bd"/>
</dbReference>
<dbReference type="GO" id="GO:0009308">
    <property type="term" value="P:amine metabolic process"/>
    <property type="evidence" value="ECO:0007669"/>
    <property type="project" value="UniProtKB-UniRule"/>
</dbReference>
<evidence type="ECO:0000256" key="6">
    <source>
        <dbReference type="ARBA" id="ARBA00023002"/>
    </source>
</evidence>
<evidence type="ECO:0000259" key="13">
    <source>
        <dbReference type="Pfam" id="PF02727"/>
    </source>
</evidence>
<evidence type="ECO:0000259" key="12">
    <source>
        <dbReference type="Pfam" id="PF01179"/>
    </source>
</evidence>
<dbReference type="GO" id="GO:0016641">
    <property type="term" value="F:oxidoreductase activity, acting on the CH-NH2 group of donors, oxygen as acceptor"/>
    <property type="evidence" value="ECO:0007669"/>
    <property type="project" value="UniProtKB-ARBA"/>
</dbReference>
<dbReference type="PANTHER" id="PTHR10638">
    <property type="entry name" value="COPPER AMINE OXIDASE"/>
    <property type="match status" value="1"/>
</dbReference>
<comment type="cofactor">
    <cofactor evidence="11">
        <name>Cu cation</name>
        <dbReference type="ChEBI" id="CHEBI:23378"/>
    </cofactor>
    <text evidence="11">Contains 1 topaquinone per subunit.</text>
</comment>
<dbReference type="AlphaFoldDB" id="A0ABD2YET7"/>
<keyword evidence="5 9" id="KW-0801">TPQ</keyword>
<comment type="similarity">
    <text evidence="2 11">Belongs to the copper/topaquinone oxidase family.</text>
</comment>
<dbReference type="Pfam" id="PF02727">
    <property type="entry name" value="Cu_amine_oxidN2"/>
    <property type="match status" value="1"/>
</dbReference>
<comment type="subunit">
    <text evidence="3">Homodimer.</text>
</comment>
<dbReference type="EC" id="1.4.3.-" evidence="11"/>
<dbReference type="InterPro" id="IPR049947">
    <property type="entry name" value="Cu_Am_Ox_Cu-bd"/>
</dbReference>
<dbReference type="Pfam" id="PF02728">
    <property type="entry name" value="Cu_amine_oxidN3"/>
    <property type="match status" value="1"/>
</dbReference>
<feature type="domain" description="Copper amine oxidase N2-terminal" evidence="13">
    <location>
        <begin position="39"/>
        <end position="131"/>
    </location>
</feature>
<evidence type="ECO:0000256" key="8">
    <source>
        <dbReference type="ARBA" id="ARBA00023157"/>
    </source>
</evidence>
<dbReference type="InterPro" id="IPR015802">
    <property type="entry name" value="Cu_amine_oxidase_N3"/>
</dbReference>
<dbReference type="InterPro" id="IPR000269">
    <property type="entry name" value="Cu_amine_oxidase"/>
</dbReference>
<comment type="cofactor">
    <cofactor evidence="1">
        <name>Cu cation</name>
        <dbReference type="ChEBI" id="CHEBI:23378"/>
    </cofactor>
</comment>
<accession>A0ABD2YET7</accession>
<dbReference type="Gene3D" id="2.70.98.20">
    <property type="entry name" value="Copper amine oxidase, catalytic domain"/>
    <property type="match status" value="1"/>
</dbReference>
<keyword evidence="7 11" id="KW-0186">Copper</keyword>
<feature type="active site" description="Proton acceptor" evidence="9">
    <location>
        <position position="332"/>
    </location>
</feature>
<gene>
    <name evidence="15" type="ORF">ACH5RR_031293</name>
</gene>
<evidence type="ECO:0000256" key="2">
    <source>
        <dbReference type="ARBA" id="ARBA00007983"/>
    </source>
</evidence>
<dbReference type="Pfam" id="PF01179">
    <property type="entry name" value="Cu_amine_oxid"/>
    <property type="match status" value="1"/>
</dbReference>
<evidence type="ECO:0000259" key="14">
    <source>
        <dbReference type="Pfam" id="PF02728"/>
    </source>
</evidence>
<keyword evidence="6 11" id="KW-0560">Oxidoreductase</keyword>
<evidence type="ECO:0000256" key="11">
    <source>
        <dbReference type="RuleBase" id="RU000672"/>
    </source>
</evidence>
<dbReference type="FunFam" id="3.10.450.40:FF:000005">
    <property type="entry name" value="Amine oxidase"/>
    <property type="match status" value="1"/>
</dbReference>
<evidence type="ECO:0000256" key="1">
    <source>
        <dbReference type="ARBA" id="ARBA00001935"/>
    </source>
</evidence>
<evidence type="ECO:0000256" key="5">
    <source>
        <dbReference type="ARBA" id="ARBA00022772"/>
    </source>
</evidence>
<dbReference type="Gene3D" id="3.10.450.40">
    <property type="match status" value="2"/>
</dbReference>
<evidence type="ECO:0000313" key="16">
    <source>
        <dbReference type="Proteomes" id="UP001630127"/>
    </source>
</evidence>
<dbReference type="SUPFAM" id="SSF49998">
    <property type="entry name" value="Amine oxidase catalytic domain"/>
    <property type="match status" value="1"/>
</dbReference>
<evidence type="ECO:0000256" key="10">
    <source>
        <dbReference type="PIRSR" id="PIRSR600269-51"/>
    </source>
</evidence>
<dbReference type="InterPro" id="IPR016182">
    <property type="entry name" value="Cu_amine_oxidase_N-reg"/>
</dbReference>
<comment type="PTM">
    <text evidence="10 11">Topaquinone (TPQ) is generated by copper-dependent autoxidation of a specific tyrosyl residue.</text>
</comment>
<dbReference type="PROSITE" id="PS01164">
    <property type="entry name" value="COPPER_AMINE_OXID_1"/>
    <property type="match status" value="1"/>
</dbReference>
<dbReference type="PROSITE" id="PS01165">
    <property type="entry name" value="COPPER_AMINE_OXID_2"/>
    <property type="match status" value="1"/>
</dbReference>
<feature type="active site" description="Schiff-base intermediate with substrate; via topaquinone" evidence="9">
    <location>
        <position position="420"/>
    </location>
</feature>
<feature type="domain" description="Copper amine oxidase catalytic" evidence="12">
    <location>
        <begin position="257"/>
        <end position="666"/>
    </location>
</feature>
<dbReference type="EMBL" id="JBJUIK010000013">
    <property type="protein sequence ID" value="KAL3505911.1"/>
    <property type="molecule type" value="Genomic_DNA"/>
</dbReference>
<evidence type="ECO:0000256" key="3">
    <source>
        <dbReference type="ARBA" id="ARBA00011738"/>
    </source>
</evidence>
<sequence length="669" mass="75925">MFLIFPLRAVPIMYSGLNILLFFLCIISTLSPTLNHEFHPLDSLTPSELNQVKTIVNETIYSSSSSSSSQSLSFHYVGLNEPDKPVVLSWLSSDKNFTKIPPRQAFVLARIDHKNHELIVDLDASSVISNKVHDGHGYPLLTSDEQTAANNLPFTYAPFIASIEKRGLKLGEVVCQSFTIGWFGEEKTTRVVRVMCYYLDGTVNLYMRPIEGITVTVDLDEMKIVGFRDRVIVPVPKAEGTDYRQGMQKPPMNSPTKEKGPSFALEGHIVRWADWKFHLDFDMRVGPIISLASVYDLEKDEYRSVLYRGFISELFVPYMDLTEDWYYRTFFDSGEYGFGLCAAPLLPSKDCPENATYLDGYFISQDGTPGKLPKIFCIFERNAGDILWRHTETAIPGKVFTEVRPEVSLVVRMVSTVGNYDYIVDWEFRQTGTITVNIGLTGLLEVRGSPYTYKDQIHEEVYGTLLAENTLGAYHDHFLNFHLDLDVDGYANSFVKSKLQTTNVINKRSPRRSYWTVITETAKTESDAKIHLGTSAADLLVLNPNKKTKMGNYAGYRLLPRSVVNTLLSGDDYPEFRAGFTKYNVWVTPYNKSEKWAGGTYVDQSRGDDNLAVWSLRNREIENKDIVLWYTLGLHHVPCQEDFPVMPTISSGFELRPANFFEHNPVVQV</sequence>
<dbReference type="GO" id="GO:0046872">
    <property type="term" value="F:metal ion binding"/>
    <property type="evidence" value="ECO:0007669"/>
    <property type="project" value="UniProtKB-KW"/>
</dbReference>
<keyword evidence="16" id="KW-1185">Reference proteome</keyword>
<evidence type="ECO:0000256" key="9">
    <source>
        <dbReference type="PIRSR" id="PIRSR600269-50"/>
    </source>
</evidence>
<evidence type="ECO:0000256" key="7">
    <source>
        <dbReference type="ARBA" id="ARBA00023008"/>
    </source>
</evidence>
<protein>
    <recommendedName>
        <fullName evidence="11">Amine oxidase</fullName>
        <ecNumber evidence="11">1.4.3.-</ecNumber>
    </recommendedName>
</protein>
<dbReference type="FunFam" id="2.70.98.20:FF:000004">
    <property type="entry name" value="Amine oxidase"/>
    <property type="match status" value="1"/>
</dbReference>
<feature type="modified residue" description="2',4',5'-topaquinone" evidence="10">
    <location>
        <position position="420"/>
    </location>
</feature>